<protein>
    <submittedName>
        <fullName evidence="2">Uncharacterized protein</fullName>
    </submittedName>
</protein>
<dbReference type="AlphaFoldDB" id="A0A7G1QBN2"/>
<feature type="chain" id="PRO_5028882506" evidence="1">
    <location>
        <begin position="25"/>
        <end position="320"/>
    </location>
</feature>
<organism evidence="2 3">
    <name type="scientific">Candidatus Nitrosacidococcus tergens</name>
    <dbReference type="NCBI Taxonomy" id="553981"/>
    <lineage>
        <taxon>Bacteria</taxon>
        <taxon>Pseudomonadati</taxon>
        <taxon>Pseudomonadota</taxon>
        <taxon>Gammaproteobacteria</taxon>
        <taxon>Chromatiales</taxon>
        <taxon>Chromatiaceae</taxon>
        <taxon>Candidatus Nitrosacidococcus</taxon>
    </lineage>
</organism>
<dbReference type="EMBL" id="LR778175">
    <property type="protein sequence ID" value="CAB1277415.1"/>
    <property type="molecule type" value="Genomic_DNA"/>
</dbReference>
<evidence type="ECO:0000313" key="2">
    <source>
        <dbReference type="EMBL" id="CAB1277415.1"/>
    </source>
</evidence>
<reference evidence="2 3" key="1">
    <citation type="submission" date="2020-03" db="EMBL/GenBank/DDBJ databases">
        <authorList>
            <person name="Picone N."/>
        </authorList>
    </citation>
    <scope>NUCLEOTIDE SEQUENCE [LARGE SCALE GENOMIC DNA]</scope>
    <source>
        <strain evidence="2">NSCAC1</strain>
    </source>
</reference>
<keyword evidence="3" id="KW-1185">Reference proteome</keyword>
<feature type="signal peptide" evidence="1">
    <location>
        <begin position="1"/>
        <end position="24"/>
    </location>
</feature>
<dbReference type="Proteomes" id="UP000516072">
    <property type="component" value="Chromosome"/>
</dbReference>
<sequence>MIIKKKSYILPLLSLIFFTHSAFAIQFYPENGWWWNPQQSGSGYNIEVQNDTLFIATFVYDNQGQPTWFSGSANNLSSSDSTVVVALQKSEGGACLGCTYTAPQTGDAGIPLTLSFTDEGHGTVVINGQSTPIERFDFAYGDGLAILQGSWVVSAPFTSSTTTAAASDFGYTDILAYTQVNSSGQASGQGLAGQTIAAQGSSNNSFISRTQASAQQDLVASFMLIGLNTIFGTAALVDSTASDSEISTALTNAVNNNAIFIGYRATPILGLPSSSQQPTSVKVQSINESTNSSIKNFPKATDLIDSIKLETTGIEIPSFK</sequence>
<evidence type="ECO:0000313" key="3">
    <source>
        <dbReference type="Proteomes" id="UP000516072"/>
    </source>
</evidence>
<evidence type="ECO:0000256" key="1">
    <source>
        <dbReference type="SAM" id="SignalP"/>
    </source>
</evidence>
<name>A0A7G1QBN2_9GAMM</name>
<dbReference type="RefSeq" id="WP_197744310.1">
    <property type="nucleotide sequence ID" value="NZ_LR778175.1"/>
</dbReference>
<keyword evidence="1" id="KW-0732">Signal</keyword>
<accession>A0A7G1QBN2</accession>
<gene>
    <name evidence="2" type="ORF">NSCAC_1657</name>
</gene>
<dbReference type="KEGG" id="ntg:NSCAC_1657"/>
<proteinExistence type="predicted"/>